<protein>
    <recommendedName>
        <fullName evidence="3">Toxin-antitoxin system YwqK family antitoxin</fullName>
    </recommendedName>
</protein>
<evidence type="ECO:0008006" key="3">
    <source>
        <dbReference type="Google" id="ProtNLM"/>
    </source>
</evidence>
<dbReference type="Gene3D" id="3.90.930.1">
    <property type="match status" value="1"/>
</dbReference>
<accession>A0A4V3JRG2</accession>
<evidence type="ECO:0000313" key="1">
    <source>
        <dbReference type="EMBL" id="TGL60165.1"/>
    </source>
</evidence>
<name>A0A4V3JRG2_9LEPT</name>
<dbReference type="EMBL" id="RQGD01000022">
    <property type="protein sequence ID" value="TGL60165.1"/>
    <property type="molecule type" value="Genomic_DNA"/>
</dbReference>
<evidence type="ECO:0000313" key="2">
    <source>
        <dbReference type="Proteomes" id="UP000297693"/>
    </source>
</evidence>
<reference evidence="1" key="1">
    <citation type="journal article" date="2019" name="PLoS Negl. Trop. Dis.">
        <title>Revisiting the worldwide diversity of Leptospira species in the environment.</title>
        <authorList>
            <person name="Vincent A.T."/>
            <person name="Schiettekatte O."/>
            <person name="Bourhy P."/>
            <person name="Veyrier F.J."/>
            <person name="Picardeau M."/>
        </authorList>
    </citation>
    <scope>NUCLEOTIDE SEQUENCE [LARGE SCALE GENOMIC DNA]</scope>
    <source>
        <strain evidence="1">201702476</strain>
    </source>
</reference>
<gene>
    <name evidence="1" type="ORF">EHQ58_06590</name>
</gene>
<keyword evidence="2" id="KW-1185">Reference proteome</keyword>
<dbReference type="Proteomes" id="UP000297693">
    <property type="component" value="Unassembled WGS sequence"/>
</dbReference>
<organism evidence="1 2">
    <name type="scientific">Leptospira ognonensis</name>
    <dbReference type="NCBI Taxonomy" id="2484945"/>
    <lineage>
        <taxon>Bacteria</taxon>
        <taxon>Pseudomonadati</taxon>
        <taxon>Spirochaetota</taxon>
        <taxon>Spirochaetia</taxon>
        <taxon>Leptospirales</taxon>
        <taxon>Leptospiraceae</taxon>
        <taxon>Leptospira</taxon>
    </lineage>
</organism>
<proteinExistence type="predicted"/>
<sequence>MILVKAIFANLKPFILSLLFLLHCHEYGSIDHTDPGFSISRGLMLYHGSPFTGKMIQKNPTLDETFITTYRNGLEDGEYTARKGKGQLLEQRFYLAGEKHGIHRTWYENGNNRSYAEFMKGKYINESWSWYENGKPAKLDKYNEKGDILATKVWNRLGIIYMNLSFNPDGSSAGLPGSKICEPIKSKRH</sequence>
<dbReference type="AlphaFoldDB" id="A0A4V3JRG2"/>
<dbReference type="SUPFAM" id="SSF82185">
    <property type="entry name" value="Histone H3 K4-specific methyltransferase SET7/9 N-terminal domain"/>
    <property type="match status" value="1"/>
</dbReference>
<comment type="caution">
    <text evidence="1">The sequence shown here is derived from an EMBL/GenBank/DDBJ whole genome shotgun (WGS) entry which is preliminary data.</text>
</comment>